<evidence type="ECO:0000256" key="1">
    <source>
        <dbReference type="SAM" id="MobiDB-lite"/>
    </source>
</evidence>
<protein>
    <submittedName>
        <fullName evidence="2">Uncharacterized protein</fullName>
    </submittedName>
</protein>
<sequence>MVKKEEMAPLKPKKRKLSSGTVDVESDIISNDQHAILTTEQRYLRALYEGEMKPAQRVLCVERHQRINVGYLRTDTPACEWGRTRDNATTCGDCS</sequence>
<accession>X0UP08</accession>
<name>X0UP08_9ZZZZ</name>
<evidence type="ECO:0000313" key="2">
    <source>
        <dbReference type="EMBL" id="GAG07534.1"/>
    </source>
</evidence>
<feature type="non-terminal residue" evidence="2">
    <location>
        <position position="95"/>
    </location>
</feature>
<reference evidence="2" key="1">
    <citation type="journal article" date="2014" name="Front. Microbiol.">
        <title>High frequency of phylogenetically diverse reductive dehalogenase-homologous genes in deep subseafloor sedimentary metagenomes.</title>
        <authorList>
            <person name="Kawai M."/>
            <person name="Futagami T."/>
            <person name="Toyoda A."/>
            <person name="Takaki Y."/>
            <person name="Nishi S."/>
            <person name="Hori S."/>
            <person name="Arai W."/>
            <person name="Tsubouchi T."/>
            <person name="Morono Y."/>
            <person name="Uchiyama I."/>
            <person name="Ito T."/>
            <person name="Fujiyama A."/>
            <person name="Inagaki F."/>
            <person name="Takami H."/>
        </authorList>
    </citation>
    <scope>NUCLEOTIDE SEQUENCE</scope>
    <source>
        <strain evidence="2">Expedition CK06-06</strain>
    </source>
</reference>
<organism evidence="2">
    <name type="scientific">marine sediment metagenome</name>
    <dbReference type="NCBI Taxonomy" id="412755"/>
    <lineage>
        <taxon>unclassified sequences</taxon>
        <taxon>metagenomes</taxon>
        <taxon>ecological metagenomes</taxon>
    </lineage>
</organism>
<feature type="region of interest" description="Disordered" evidence="1">
    <location>
        <begin position="1"/>
        <end position="22"/>
    </location>
</feature>
<proteinExistence type="predicted"/>
<dbReference type="EMBL" id="BARS01025733">
    <property type="protein sequence ID" value="GAG07534.1"/>
    <property type="molecule type" value="Genomic_DNA"/>
</dbReference>
<dbReference type="AlphaFoldDB" id="X0UP08"/>
<comment type="caution">
    <text evidence="2">The sequence shown here is derived from an EMBL/GenBank/DDBJ whole genome shotgun (WGS) entry which is preliminary data.</text>
</comment>
<gene>
    <name evidence="2" type="ORF">S01H1_40625</name>
</gene>